<dbReference type="WBParaSite" id="nRc.2.0.1.t23916-RA">
    <property type="protein sequence ID" value="nRc.2.0.1.t23916-RA"/>
    <property type="gene ID" value="nRc.2.0.1.g23916"/>
</dbReference>
<keyword evidence="1" id="KW-1185">Reference proteome</keyword>
<organism evidence="1 2">
    <name type="scientific">Romanomermis culicivorax</name>
    <name type="common">Nematode worm</name>
    <dbReference type="NCBI Taxonomy" id="13658"/>
    <lineage>
        <taxon>Eukaryota</taxon>
        <taxon>Metazoa</taxon>
        <taxon>Ecdysozoa</taxon>
        <taxon>Nematoda</taxon>
        <taxon>Enoplea</taxon>
        <taxon>Dorylaimia</taxon>
        <taxon>Mermithida</taxon>
        <taxon>Mermithoidea</taxon>
        <taxon>Mermithidae</taxon>
        <taxon>Romanomermis</taxon>
    </lineage>
</organism>
<name>A0A915JEA3_ROMCU</name>
<protein>
    <submittedName>
        <fullName evidence="2">Uncharacterized protein</fullName>
    </submittedName>
</protein>
<evidence type="ECO:0000313" key="2">
    <source>
        <dbReference type="WBParaSite" id="nRc.2.0.1.t23916-RA"/>
    </source>
</evidence>
<dbReference type="Proteomes" id="UP000887565">
    <property type="component" value="Unplaced"/>
</dbReference>
<reference evidence="2" key="1">
    <citation type="submission" date="2022-11" db="UniProtKB">
        <authorList>
            <consortium name="WormBaseParasite"/>
        </authorList>
    </citation>
    <scope>IDENTIFICATION</scope>
</reference>
<accession>A0A915JEA3</accession>
<proteinExistence type="predicted"/>
<evidence type="ECO:0000313" key="1">
    <source>
        <dbReference type="Proteomes" id="UP000887565"/>
    </source>
</evidence>
<dbReference type="AlphaFoldDB" id="A0A915JEA3"/>
<sequence length="194" mass="20530">MNPIDSSSITDTMRAIWSMDLAKKYSHLLWLLLNQPLEVDALTAANVVLTAPMGFTIGATPFDKLVLEGQPLSPAVDAICCAVKQASPIPQPMPAVAALLPMMTMSVQMLSAIVHQPSSTLATSSPTVAANTFGEMLHPVNDDVSIIQASPSPSATAPQSLKIEVLRKIQPCGGLVLDLPSEEPILSDSDDDEE</sequence>